<dbReference type="GO" id="GO:0006122">
    <property type="term" value="P:mitochondrial electron transport, ubiquinol to cytochrome c"/>
    <property type="evidence" value="ECO:0007669"/>
    <property type="project" value="InterPro"/>
</dbReference>
<protein>
    <recommendedName>
        <fullName evidence="4">Cytochrome b-c1 complex subunit 10</fullName>
    </recommendedName>
</protein>
<feature type="transmembrane region" description="Helical" evidence="1">
    <location>
        <begin position="17"/>
        <end position="35"/>
    </location>
</feature>
<keyword evidence="1" id="KW-1133">Transmembrane helix</keyword>
<keyword evidence="1" id="KW-0812">Transmembrane</keyword>
<evidence type="ECO:0008006" key="4">
    <source>
        <dbReference type="Google" id="ProtNLM"/>
    </source>
</evidence>
<organism evidence="2 3">
    <name type="scientific">Chironomus riparius</name>
    <dbReference type="NCBI Taxonomy" id="315576"/>
    <lineage>
        <taxon>Eukaryota</taxon>
        <taxon>Metazoa</taxon>
        <taxon>Ecdysozoa</taxon>
        <taxon>Arthropoda</taxon>
        <taxon>Hexapoda</taxon>
        <taxon>Insecta</taxon>
        <taxon>Pterygota</taxon>
        <taxon>Neoptera</taxon>
        <taxon>Endopterygota</taxon>
        <taxon>Diptera</taxon>
        <taxon>Nematocera</taxon>
        <taxon>Chironomoidea</taxon>
        <taxon>Chironomidae</taxon>
        <taxon>Chironominae</taxon>
        <taxon>Chironomus</taxon>
    </lineage>
</organism>
<dbReference type="EMBL" id="OU895879">
    <property type="protein sequence ID" value="CAG9808612.1"/>
    <property type="molecule type" value="Genomic_DNA"/>
</dbReference>
<dbReference type="InterPro" id="IPR015089">
    <property type="entry name" value="UQCR"/>
</dbReference>
<reference evidence="2" key="1">
    <citation type="submission" date="2022-01" db="EMBL/GenBank/DDBJ databases">
        <authorList>
            <person name="King R."/>
        </authorList>
    </citation>
    <scope>NUCLEOTIDE SEQUENCE</scope>
</reference>
<dbReference type="PANTHER" id="PTHR15420">
    <property type="entry name" value="UBIQUINOL-CYTOCHROME C REDUCTASE COMPLEX 6.4 KD PROTEIN"/>
    <property type="match status" value="1"/>
</dbReference>
<dbReference type="InterPro" id="IPR029027">
    <property type="entry name" value="Single_a-helix_sf"/>
</dbReference>
<keyword evidence="3" id="KW-1185">Reference proteome</keyword>
<dbReference type="Proteomes" id="UP001153620">
    <property type="component" value="Chromosome 3"/>
</dbReference>
<dbReference type="FunFam" id="1.20.5.220:FF:000005">
    <property type="entry name" value="cytochrome b-c1 complex subunit 10"/>
    <property type="match status" value="1"/>
</dbReference>
<dbReference type="AlphaFoldDB" id="A0A9N9RZZ0"/>
<name>A0A9N9RZZ0_9DIPT</name>
<dbReference type="SUPFAM" id="SSF81518">
    <property type="entry name" value="Subunit XI (6.4 kDa protein) of cytochrome bc1 complex (Ubiquinol-cytochrome c reductase)"/>
    <property type="match status" value="1"/>
</dbReference>
<dbReference type="GO" id="GO:0005743">
    <property type="term" value="C:mitochondrial inner membrane"/>
    <property type="evidence" value="ECO:0007669"/>
    <property type="project" value="TreeGrafter"/>
</dbReference>
<evidence type="ECO:0000313" key="3">
    <source>
        <dbReference type="Proteomes" id="UP001153620"/>
    </source>
</evidence>
<dbReference type="OrthoDB" id="15743at2759"/>
<keyword evidence="1" id="KW-0472">Membrane</keyword>
<dbReference type="Gene3D" id="1.20.5.220">
    <property type="match status" value="1"/>
</dbReference>
<evidence type="ECO:0000313" key="2">
    <source>
        <dbReference type="EMBL" id="CAG9808612.1"/>
    </source>
</evidence>
<sequence>MNRIPVGKRHVELATKWVGSLATFGTAGGLTLLYFTDWKLFLQFLPIYNGKFKTEE</sequence>
<dbReference type="PANTHER" id="PTHR15420:SF2">
    <property type="entry name" value="CYTOCHROME B-C1 COMPLEX SUBUNIT 10"/>
    <property type="match status" value="1"/>
</dbReference>
<dbReference type="Pfam" id="PF08997">
    <property type="entry name" value="UCR_6-4kD"/>
    <property type="match status" value="1"/>
</dbReference>
<accession>A0A9N9RZZ0</accession>
<reference evidence="2" key="2">
    <citation type="submission" date="2022-10" db="EMBL/GenBank/DDBJ databases">
        <authorList>
            <consortium name="ENA_rothamsted_submissions"/>
            <consortium name="culmorum"/>
            <person name="King R."/>
        </authorList>
    </citation>
    <scope>NUCLEOTIDE SEQUENCE</scope>
</reference>
<evidence type="ECO:0000256" key="1">
    <source>
        <dbReference type="SAM" id="Phobius"/>
    </source>
</evidence>
<gene>
    <name evidence="2" type="ORF">CHIRRI_LOCUS11450</name>
</gene>
<proteinExistence type="predicted"/>